<keyword evidence="3" id="KW-1185">Reference proteome</keyword>
<dbReference type="RefSeq" id="WP_328952622.1">
    <property type="nucleotide sequence ID" value="NZ_CP108110.1"/>
</dbReference>
<evidence type="ECO:0000313" key="2">
    <source>
        <dbReference type="EMBL" id="WUQ81547.1"/>
    </source>
</evidence>
<feature type="compositionally biased region" description="Basic and acidic residues" evidence="1">
    <location>
        <begin position="61"/>
        <end position="77"/>
    </location>
</feature>
<accession>A0ABZ1TRI4</accession>
<organism evidence="2 3">
    <name type="scientific">Kitasatospora purpeofusca</name>
    <dbReference type="NCBI Taxonomy" id="67352"/>
    <lineage>
        <taxon>Bacteria</taxon>
        <taxon>Bacillati</taxon>
        <taxon>Actinomycetota</taxon>
        <taxon>Actinomycetes</taxon>
        <taxon>Kitasatosporales</taxon>
        <taxon>Streptomycetaceae</taxon>
        <taxon>Kitasatospora</taxon>
    </lineage>
</organism>
<dbReference type="Proteomes" id="UP001432222">
    <property type="component" value="Chromosome"/>
</dbReference>
<dbReference type="EMBL" id="CP108110">
    <property type="protein sequence ID" value="WUQ81547.1"/>
    <property type="molecule type" value="Genomic_DNA"/>
</dbReference>
<evidence type="ECO:0000313" key="3">
    <source>
        <dbReference type="Proteomes" id="UP001432222"/>
    </source>
</evidence>
<sequence>MAALRLLRIARTARSAGETPTTPLGLHWQEWSLNTRDDHGNVPSRVVPYDYKIRNGPTGPVRERRSLGGSDKPRTDPFHPTLQDISTPQDGQTLKDWLRRRTPGIDGPLGVSQAVHDLLVERALNAGQRAAVLELIASLPGIEATGTVTDRAGRPGTAYSATSRESGLPTRYTFIIDPATGSVLAQEATLTETAGMLNVPIPSVTSYTVYLNSAR</sequence>
<evidence type="ECO:0000256" key="1">
    <source>
        <dbReference type="SAM" id="MobiDB-lite"/>
    </source>
</evidence>
<feature type="region of interest" description="Disordered" evidence="1">
    <location>
        <begin position="53"/>
        <end position="91"/>
    </location>
</feature>
<protein>
    <submittedName>
        <fullName evidence="2">Uncharacterized protein</fullName>
    </submittedName>
</protein>
<gene>
    <name evidence="2" type="ORF">OHA16_00355</name>
</gene>
<name>A0ABZ1TRI4_9ACTN</name>
<proteinExistence type="predicted"/>
<reference evidence="2" key="1">
    <citation type="submission" date="2022-10" db="EMBL/GenBank/DDBJ databases">
        <title>The complete genomes of actinobacterial strains from the NBC collection.</title>
        <authorList>
            <person name="Joergensen T.S."/>
            <person name="Alvarez Arevalo M."/>
            <person name="Sterndorff E.B."/>
            <person name="Faurdal D."/>
            <person name="Vuksanovic O."/>
            <person name="Mourched A.-S."/>
            <person name="Charusanti P."/>
            <person name="Shaw S."/>
            <person name="Blin K."/>
            <person name="Weber T."/>
        </authorList>
    </citation>
    <scope>NUCLEOTIDE SEQUENCE</scope>
    <source>
        <strain evidence="2">NBC_00222</strain>
    </source>
</reference>